<feature type="region of interest" description="Disordered" evidence="1">
    <location>
        <begin position="1"/>
        <end position="34"/>
    </location>
</feature>
<organism evidence="2 3">
    <name type="scientific">Agrobacterium vitis</name>
    <name type="common">Rhizobium vitis</name>
    <dbReference type="NCBI Taxonomy" id="373"/>
    <lineage>
        <taxon>Bacteria</taxon>
        <taxon>Pseudomonadati</taxon>
        <taxon>Pseudomonadota</taxon>
        <taxon>Alphaproteobacteria</taxon>
        <taxon>Hyphomicrobiales</taxon>
        <taxon>Rhizobiaceae</taxon>
        <taxon>Rhizobium/Agrobacterium group</taxon>
        <taxon>Agrobacterium</taxon>
    </lineage>
</organism>
<name>A0ABD6GGF4_AGRVI</name>
<protein>
    <submittedName>
        <fullName evidence="2">Uncharacterized protein</fullName>
    </submittedName>
</protein>
<feature type="compositionally biased region" description="Polar residues" evidence="1">
    <location>
        <begin position="71"/>
        <end position="83"/>
    </location>
</feature>
<dbReference type="RefSeq" id="WP_070163250.1">
    <property type="nucleotide sequence ID" value="NZ_CP118260.1"/>
</dbReference>
<dbReference type="AlphaFoldDB" id="A0ABD6GGF4"/>
<proteinExistence type="predicted"/>
<comment type="caution">
    <text evidence="2">The sequence shown here is derived from an EMBL/GenBank/DDBJ whole genome shotgun (WGS) entry which is preliminary data.</text>
</comment>
<evidence type="ECO:0000313" key="2">
    <source>
        <dbReference type="EMBL" id="MUP06294.1"/>
    </source>
</evidence>
<reference evidence="2 3" key="1">
    <citation type="submission" date="2019-11" db="EMBL/GenBank/DDBJ databases">
        <title>Whole-genome sequencing of Allorhizobium vitis.</title>
        <authorList>
            <person name="Gan H.M."/>
            <person name="Savka M.A."/>
        </authorList>
    </citation>
    <scope>NUCLEOTIDE SEQUENCE [LARGE SCALE GENOMIC DNA]</scope>
    <source>
        <strain evidence="2 3">AB4</strain>
    </source>
</reference>
<evidence type="ECO:0000256" key="1">
    <source>
        <dbReference type="SAM" id="MobiDB-lite"/>
    </source>
</evidence>
<accession>A0ABD6GGF4</accession>
<dbReference type="EMBL" id="MBEV02000007">
    <property type="protein sequence ID" value="MUP06294.1"/>
    <property type="molecule type" value="Genomic_DNA"/>
</dbReference>
<evidence type="ECO:0000313" key="3">
    <source>
        <dbReference type="Proteomes" id="UP000175993"/>
    </source>
</evidence>
<sequence>MSDQEDHQDQSSATPDASKDDEMFPKPNGVDRYDTSNPLIQLMVEAVTNKVKLQIDPLLLELTKLARENSPQISTQANQDGTPPTQPAEDTAGPLPSSKPIQANSRQEIEHLDQSHVDAIAETVLSNVMAEINPLLLELAKQKQEKQPGLGGVASQLGKNNTASPQVMQEQVMSRVMELENLIKEKISARELRFQAMMRKPNSR</sequence>
<gene>
    <name evidence="2" type="ORF">BBI04_015920</name>
</gene>
<feature type="region of interest" description="Disordered" evidence="1">
    <location>
        <begin position="71"/>
        <end position="101"/>
    </location>
</feature>
<feature type="compositionally biased region" description="Basic and acidic residues" evidence="1">
    <location>
        <begin position="17"/>
        <end position="34"/>
    </location>
</feature>
<dbReference type="Proteomes" id="UP000175993">
    <property type="component" value="Unassembled WGS sequence"/>
</dbReference>